<keyword evidence="3" id="KW-1185">Reference proteome</keyword>
<dbReference type="AlphaFoldDB" id="A0A4S8MY20"/>
<dbReference type="Proteomes" id="UP000297245">
    <property type="component" value="Unassembled WGS sequence"/>
</dbReference>
<proteinExistence type="predicted"/>
<protein>
    <submittedName>
        <fullName evidence="2">Uncharacterized protein</fullName>
    </submittedName>
</protein>
<feature type="region of interest" description="Disordered" evidence="1">
    <location>
        <begin position="46"/>
        <end position="65"/>
    </location>
</feature>
<evidence type="ECO:0000256" key="1">
    <source>
        <dbReference type="SAM" id="MobiDB-lite"/>
    </source>
</evidence>
<gene>
    <name evidence="2" type="ORF">K435DRAFT_332039</name>
</gene>
<evidence type="ECO:0000313" key="2">
    <source>
        <dbReference type="EMBL" id="THV07384.1"/>
    </source>
</evidence>
<reference evidence="2 3" key="1">
    <citation type="journal article" date="2019" name="Nat. Ecol. Evol.">
        <title>Megaphylogeny resolves global patterns of mushroom evolution.</title>
        <authorList>
            <person name="Varga T."/>
            <person name="Krizsan K."/>
            <person name="Foldi C."/>
            <person name="Dima B."/>
            <person name="Sanchez-Garcia M."/>
            <person name="Sanchez-Ramirez S."/>
            <person name="Szollosi G.J."/>
            <person name="Szarkandi J.G."/>
            <person name="Papp V."/>
            <person name="Albert L."/>
            <person name="Andreopoulos W."/>
            <person name="Angelini C."/>
            <person name="Antonin V."/>
            <person name="Barry K.W."/>
            <person name="Bougher N.L."/>
            <person name="Buchanan P."/>
            <person name="Buyck B."/>
            <person name="Bense V."/>
            <person name="Catcheside P."/>
            <person name="Chovatia M."/>
            <person name="Cooper J."/>
            <person name="Damon W."/>
            <person name="Desjardin D."/>
            <person name="Finy P."/>
            <person name="Geml J."/>
            <person name="Haridas S."/>
            <person name="Hughes K."/>
            <person name="Justo A."/>
            <person name="Karasinski D."/>
            <person name="Kautmanova I."/>
            <person name="Kiss B."/>
            <person name="Kocsube S."/>
            <person name="Kotiranta H."/>
            <person name="LaButti K.M."/>
            <person name="Lechner B.E."/>
            <person name="Liimatainen K."/>
            <person name="Lipzen A."/>
            <person name="Lukacs Z."/>
            <person name="Mihaltcheva S."/>
            <person name="Morgado L.N."/>
            <person name="Niskanen T."/>
            <person name="Noordeloos M.E."/>
            <person name="Ohm R.A."/>
            <person name="Ortiz-Santana B."/>
            <person name="Ovrebo C."/>
            <person name="Racz N."/>
            <person name="Riley R."/>
            <person name="Savchenko A."/>
            <person name="Shiryaev A."/>
            <person name="Soop K."/>
            <person name="Spirin V."/>
            <person name="Szebenyi C."/>
            <person name="Tomsovsky M."/>
            <person name="Tulloss R.E."/>
            <person name="Uehling J."/>
            <person name="Grigoriev I.V."/>
            <person name="Vagvolgyi C."/>
            <person name="Papp T."/>
            <person name="Martin F.M."/>
            <person name="Miettinen O."/>
            <person name="Hibbett D.S."/>
            <person name="Nagy L.G."/>
        </authorList>
    </citation>
    <scope>NUCLEOTIDE SEQUENCE [LARGE SCALE GENOMIC DNA]</scope>
    <source>
        <strain evidence="2 3">CBS 962.96</strain>
    </source>
</reference>
<organism evidence="2 3">
    <name type="scientific">Dendrothele bispora (strain CBS 962.96)</name>
    <dbReference type="NCBI Taxonomy" id="1314807"/>
    <lineage>
        <taxon>Eukaryota</taxon>
        <taxon>Fungi</taxon>
        <taxon>Dikarya</taxon>
        <taxon>Basidiomycota</taxon>
        <taxon>Agaricomycotina</taxon>
        <taxon>Agaricomycetes</taxon>
        <taxon>Agaricomycetidae</taxon>
        <taxon>Agaricales</taxon>
        <taxon>Agaricales incertae sedis</taxon>
        <taxon>Dendrothele</taxon>
    </lineage>
</organism>
<evidence type="ECO:0000313" key="3">
    <source>
        <dbReference type="Proteomes" id="UP000297245"/>
    </source>
</evidence>
<dbReference type="EMBL" id="ML179038">
    <property type="protein sequence ID" value="THV07384.1"/>
    <property type="molecule type" value="Genomic_DNA"/>
</dbReference>
<name>A0A4S8MY20_DENBC</name>
<sequence>MFSLTTVCVVLTTRYLFKLFRGHDFTTSPTSPSTLQLAQDYYYFTTSSPPSKHRESSTPRRSYTSNSRTSDVLMRIHSRIYYYRYLTEALLLIVETIPPPQNLVLAPHSVDVSGMHASTVRVHAYGVNNRGSVVQTFMVNSPCSSFVGLH</sequence>
<accession>A0A4S8MY20</accession>